<proteinExistence type="predicted"/>
<evidence type="ECO:0000313" key="4">
    <source>
        <dbReference type="Proteomes" id="UP000824120"/>
    </source>
</evidence>
<protein>
    <submittedName>
        <fullName evidence="3">Uncharacterized protein</fullName>
    </submittedName>
</protein>
<dbReference type="AlphaFoldDB" id="A0A9J5YAT8"/>
<accession>A0A9J5YAT8</accession>
<gene>
    <name evidence="3" type="ORF">H5410_038485</name>
</gene>
<keyword evidence="2" id="KW-0472">Membrane</keyword>
<organism evidence="3 4">
    <name type="scientific">Solanum commersonii</name>
    <name type="common">Commerson's wild potato</name>
    <name type="synonym">Commerson's nightshade</name>
    <dbReference type="NCBI Taxonomy" id="4109"/>
    <lineage>
        <taxon>Eukaryota</taxon>
        <taxon>Viridiplantae</taxon>
        <taxon>Streptophyta</taxon>
        <taxon>Embryophyta</taxon>
        <taxon>Tracheophyta</taxon>
        <taxon>Spermatophyta</taxon>
        <taxon>Magnoliopsida</taxon>
        <taxon>eudicotyledons</taxon>
        <taxon>Gunneridae</taxon>
        <taxon>Pentapetalae</taxon>
        <taxon>asterids</taxon>
        <taxon>lamiids</taxon>
        <taxon>Solanales</taxon>
        <taxon>Solanaceae</taxon>
        <taxon>Solanoideae</taxon>
        <taxon>Solaneae</taxon>
        <taxon>Solanum</taxon>
    </lineage>
</organism>
<sequence length="228" mass="25591">MAKNLIQRPLIFQDENSDIYFKKGVITGKSKSGKPETVKKGTTGLKSRNPLNDITNKSTALPEEAAKKKSSQKEVKVPSELNIAEETFQHDHKKCVEAQSSGLTRKHFMELVLPGCVTAIFLHTFFALHLSYFESNKILEENLIAHFFPAADSASHIDIPKTETGMSDKGIDNSHCYPVPEELSMSEFSWLRSLWDPSSPKKMDSPPSSPSEWAFEPVEFTLNEEKDC</sequence>
<name>A0A9J5YAT8_SOLCO</name>
<feature type="compositionally biased region" description="Polar residues" evidence="1">
    <location>
        <begin position="44"/>
        <end position="55"/>
    </location>
</feature>
<keyword evidence="4" id="KW-1185">Reference proteome</keyword>
<dbReference type="Proteomes" id="UP000824120">
    <property type="component" value="Chromosome 7"/>
</dbReference>
<comment type="caution">
    <text evidence="3">The sequence shown here is derived from an EMBL/GenBank/DDBJ whole genome shotgun (WGS) entry which is preliminary data.</text>
</comment>
<keyword evidence="2" id="KW-1133">Transmembrane helix</keyword>
<feature type="region of interest" description="Disordered" evidence="1">
    <location>
        <begin position="197"/>
        <end position="228"/>
    </location>
</feature>
<reference evidence="3 4" key="1">
    <citation type="submission" date="2020-09" db="EMBL/GenBank/DDBJ databases">
        <title>De no assembly of potato wild relative species, Solanum commersonii.</title>
        <authorList>
            <person name="Cho K."/>
        </authorList>
    </citation>
    <scope>NUCLEOTIDE SEQUENCE [LARGE SCALE GENOMIC DNA]</scope>
    <source>
        <strain evidence="3">LZ3.2</strain>
        <tissue evidence="3">Leaf</tissue>
    </source>
</reference>
<dbReference type="InterPro" id="IPR039326">
    <property type="entry name" value="Patronus"/>
</dbReference>
<dbReference type="PANTHER" id="PTHR35125">
    <property type="entry name" value="NEURON NAVIGATOR 1-LIKE-RELATED"/>
    <property type="match status" value="1"/>
</dbReference>
<evidence type="ECO:0000256" key="2">
    <source>
        <dbReference type="SAM" id="Phobius"/>
    </source>
</evidence>
<evidence type="ECO:0000256" key="1">
    <source>
        <dbReference type="SAM" id="MobiDB-lite"/>
    </source>
</evidence>
<dbReference type="OrthoDB" id="1916925at2759"/>
<feature type="region of interest" description="Disordered" evidence="1">
    <location>
        <begin position="29"/>
        <end position="55"/>
    </location>
</feature>
<feature type="transmembrane region" description="Helical" evidence="2">
    <location>
        <begin position="111"/>
        <end position="133"/>
    </location>
</feature>
<dbReference type="EMBL" id="JACXVP010000007">
    <property type="protein sequence ID" value="KAG5597253.1"/>
    <property type="molecule type" value="Genomic_DNA"/>
</dbReference>
<keyword evidence="2" id="KW-0812">Transmembrane</keyword>
<dbReference type="PANTHER" id="PTHR35125:SF1">
    <property type="entry name" value="PROTEIN PATRONUS 2"/>
    <property type="match status" value="1"/>
</dbReference>
<evidence type="ECO:0000313" key="3">
    <source>
        <dbReference type="EMBL" id="KAG5597253.1"/>
    </source>
</evidence>
<dbReference type="GO" id="GO:0007346">
    <property type="term" value="P:regulation of mitotic cell cycle"/>
    <property type="evidence" value="ECO:0007669"/>
    <property type="project" value="InterPro"/>
</dbReference>